<sequence>MDYSKLSDFEINKLVFECKTALAALSYPHSADKRSCGHKDINNIYHWFDFCNKPADAWPIITSNRIGIVPGTATDKWAAHHGDWDIAIADVNPLRAAMIIFLMMQDSRKSPS</sequence>
<organism evidence="1">
    <name type="scientific">Klebsiella pneumoniae</name>
    <dbReference type="NCBI Taxonomy" id="573"/>
    <lineage>
        <taxon>Bacteria</taxon>
        <taxon>Pseudomonadati</taxon>
        <taxon>Pseudomonadota</taxon>
        <taxon>Gammaproteobacteria</taxon>
        <taxon>Enterobacterales</taxon>
        <taxon>Enterobacteriaceae</taxon>
        <taxon>Klebsiella/Raoultella group</taxon>
        <taxon>Klebsiella</taxon>
        <taxon>Klebsiella pneumoniae complex</taxon>
    </lineage>
</organism>
<proteinExistence type="predicted"/>
<dbReference type="AlphaFoldDB" id="A0A483LR73"/>
<dbReference type="EMBL" id="SDCR01000001">
    <property type="protein sequence ID" value="TCX77480.1"/>
    <property type="molecule type" value="Genomic_DNA"/>
</dbReference>
<comment type="caution">
    <text evidence="1">The sequence shown here is derived from an EMBL/GenBank/DDBJ whole genome shotgun (WGS) entry which is preliminary data.</text>
</comment>
<dbReference type="Pfam" id="PF10765">
    <property type="entry name" value="Phage_P22_NinX"/>
    <property type="match status" value="1"/>
</dbReference>
<name>A0A483LR73_KLEPN</name>
<gene>
    <name evidence="1" type="ORF">ETE60_00810</name>
</gene>
<evidence type="ECO:0000313" key="1">
    <source>
        <dbReference type="EMBL" id="TCX77480.1"/>
    </source>
</evidence>
<protein>
    <submittedName>
        <fullName evidence="1">DUF2591 domain-containing protein</fullName>
    </submittedName>
</protein>
<reference evidence="1" key="1">
    <citation type="submission" date="2019-01" db="EMBL/GenBank/DDBJ databases">
        <authorList>
            <person name="Lista F."/>
            <person name="Anselmo A."/>
        </authorList>
    </citation>
    <scope>NUCLEOTIDE SEQUENCE</scope>
    <source>
        <strain evidence="1">5S</strain>
    </source>
</reference>
<accession>A0A483LR73</accession>
<dbReference type="InterPro" id="IPR019701">
    <property type="entry name" value="Phage_P22_NinX"/>
</dbReference>
<dbReference type="RefSeq" id="WP_132349238.1">
    <property type="nucleotide sequence ID" value="NZ_JAEGID010000002.1"/>
</dbReference>